<comment type="caution">
    <text evidence="2">The sequence shown here is derived from an EMBL/GenBank/DDBJ whole genome shotgun (WGS) entry which is preliminary data.</text>
</comment>
<evidence type="ECO:0000313" key="2">
    <source>
        <dbReference type="EMBL" id="NDU97397.1"/>
    </source>
</evidence>
<reference evidence="2 3" key="1">
    <citation type="submission" date="2020-02" db="EMBL/GenBank/DDBJ databases">
        <title>Draft genome sequence of two Spirosoma agri KCTC 52727 and Spirosoma terrae KCTC 52035.</title>
        <authorList>
            <person name="Rojas J."/>
            <person name="Ambika Manirajan B."/>
            <person name="Suarez C."/>
            <person name="Ratering S."/>
            <person name="Schnell S."/>
        </authorList>
    </citation>
    <scope>NUCLEOTIDE SEQUENCE [LARGE SCALE GENOMIC DNA]</scope>
    <source>
        <strain evidence="2 3">KCTC 52035</strain>
    </source>
</reference>
<accession>A0A6L9LCT9</accession>
<dbReference type="Proteomes" id="UP000474175">
    <property type="component" value="Unassembled WGS sequence"/>
</dbReference>
<keyword evidence="3" id="KW-1185">Reference proteome</keyword>
<sequence length="205" mass="22541">MKAFLLLCLYTFSVSTAAQSFAQANNSEITPKPFARKTWQLGIQGGYSKAQFLANNLTTQFYGGYYVANKLMLGASASWSGEWTQRVIETNLLSVGPAIRYQFTQTRLSPFVAAAYRFGTYTFTSQDYSSTSGNSGFRTYQNNTISGIHSRSLSAGLTIGITPALRGEVVANWQDAVRPSDGFKIGSSNFWQAQVGLSYLLLPRQ</sequence>
<keyword evidence="1" id="KW-0732">Signal</keyword>
<dbReference type="AlphaFoldDB" id="A0A6L9LCT9"/>
<evidence type="ECO:0000256" key="1">
    <source>
        <dbReference type="SAM" id="SignalP"/>
    </source>
</evidence>
<dbReference type="EMBL" id="JAAFZH010000011">
    <property type="protein sequence ID" value="NDU97397.1"/>
    <property type="molecule type" value="Genomic_DNA"/>
</dbReference>
<protein>
    <recommendedName>
        <fullName evidence="4">Outer membrane beta-barrel protein</fullName>
    </recommendedName>
</protein>
<name>A0A6L9LCT9_9BACT</name>
<feature type="chain" id="PRO_5027040766" description="Outer membrane beta-barrel protein" evidence="1">
    <location>
        <begin position="18"/>
        <end position="205"/>
    </location>
</feature>
<evidence type="ECO:0000313" key="3">
    <source>
        <dbReference type="Proteomes" id="UP000474175"/>
    </source>
</evidence>
<evidence type="ECO:0008006" key="4">
    <source>
        <dbReference type="Google" id="ProtNLM"/>
    </source>
</evidence>
<proteinExistence type="predicted"/>
<dbReference type="RefSeq" id="WP_163952801.1">
    <property type="nucleotide sequence ID" value="NZ_JAAFZH010000011.1"/>
</dbReference>
<feature type="signal peptide" evidence="1">
    <location>
        <begin position="1"/>
        <end position="17"/>
    </location>
</feature>
<gene>
    <name evidence="2" type="ORF">GK108_21110</name>
</gene>
<organism evidence="2 3">
    <name type="scientific">Spirosoma terrae</name>
    <dbReference type="NCBI Taxonomy" id="1968276"/>
    <lineage>
        <taxon>Bacteria</taxon>
        <taxon>Pseudomonadati</taxon>
        <taxon>Bacteroidota</taxon>
        <taxon>Cytophagia</taxon>
        <taxon>Cytophagales</taxon>
        <taxon>Cytophagaceae</taxon>
        <taxon>Spirosoma</taxon>
    </lineage>
</organism>